<dbReference type="InterPro" id="IPR024300">
    <property type="entry name" value="SipL_SPOCS_dom"/>
</dbReference>
<name>A0A4R2KXR6_9FIRM</name>
<dbReference type="RefSeq" id="WP_132243268.1">
    <property type="nucleotide sequence ID" value="NZ_SLWV01000004.1"/>
</dbReference>
<sequence>MAVEVMRDLLKIDQIIGEGDTQALVEGEILVPDVKPDISRILSVDGNINITSKEAVSDKIVVDGVVNFKILYVSEVGDYPIYSMNASAGFSQNIDIAGTVPNMDIDVGTDIEHIDFDIINERKISVKTVVNLSGKSRDVSKIEVLRAVEGLEDLQVLTNSIYYNDIVGSNKSETIIRESFEIDENLPEIAEILKCDAFAVEKEKQVTDGKVIINGIVKTNTLYVADDDRNSLFLLKHEIPFTHFVEIIGTMKDMDSKVTLKADEVYTDVKENIDGDRKIFEIEAMVKIDATVSDVEEKNVVVDAYSPSHGLKMDKKVVAFYKGVGRNTSNMVVKEMVDIPSNQPQIFKIFSVNAKPIITDASLVEDKTIIEGVIEADVLYLSKDKDQQAHSFHQEIPFRHFVEIDGVREGMKTDVDLHINDVDYSLINPEQVEIKVNVGANCNASKKIEMEVLVDAEELDEAVDLSGRPSITIYYVQPGDTLWKIAKRYHTTVANLVETNTIQNPDKLTSGDQIIIQKTFEYKF</sequence>
<comment type="caution">
    <text evidence="2">The sequence shown here is derived from an EMBL/GenBank/DDBJ whole genome shotgun (WGS) entry which is preliminary data.</text>
</comment>
<dbReference type="OrthoDB" id="9779340at2"/>
<organism evidence="2 3">
    <name type="scientific">Marinisporobacter balticus</name>
    <dbReference type="NCBI Taxonomy" id="2018667"/>
    <lineage>
        <taxon>Bacteria</taxon>
        <taxon>Bacillati</taxon>
        <taxon>Bacillota</taxon>
        <taxon>Clostridia</taxon>
        <taxon>Peptostreptococcales</taxon>
        <taxon>Thermotaleaceae</taxon>
        <taxon>Marinisporobacter</taxon>
    </lineage>
</organism>
<reference evidence="2 3" key="1">
    <citation type="submission" date="2019-03" db="EMBL/GenBank/DDBJ databases">
        <title>Genomic Encyclopedia of Type Strains, Phase IV (KMG-IV): sequencing the most valuable type-strain genomes for metagenomic binning, comparative biology and taxonomic classification.</title>
        <authorList>
            <person name="Goeker M."/>
        </authorList>
    </citation>
    <scope>NUCLEOTIDE SEQUENCE [LARGE SCALE GENOMIC DNA]</scope>
    <source>
        <strain evidence="2 3">DSM 102940</strain>
    </source>
</reference>
<evidence type="ECO:0000313" key="3">
    <source>
        <dbReference type="Proteomes" id="UP000294919"/>
    </source>
</evidence>
<evidence type="ECO:0000259" key="1">
    <source>
        <dbReference type="PROSITE" id="PS51782"/>
    </source>
</evidence>
<dbReference type="Pfam" id="PF01476">
    <property type="entry name" value="LysM"/>
    <property type="match status" value="1"/>
</dbReference>
<dbReference type="EMBL" id="SLWV01000004">
    <property type="protein sequence ID" value="TCO78733.1"/>
    <property type="molecule type" value="Genomic_DNA"/>
</dbReference>
<proteinExistence type="predicted"/>
<evidence type="ECO:0000313" key="2">
    <source>
        <dbReference type="EMBL" id="TCO78733.1"/>
    </source>
</evidence>
<dbReference type="InterPro" id="IPR036779">
    <property type="entry name" value="LysM_dom_sf"/>
</dbReference>
<keyword evidence="3" id="KW-1185">Reference proteome</keyword>
<protein>
    <submittedName>
        <fullName evidence="2">LysM domain-containing protein</fullName>
    </submittedName>
</protein>
<accession>A0A4R2KXR6</accession>
<dbReference type="Pfam" id="PF12673">
    <property type="entry name" value="SipL"/>
    <property type="match status" value="3"/>
</dbReference>
<gene>
    <name evidence="2" type="ORF">EV214_104120</name>
</gene>
<dbReference type="PROSITE" id="PS51782">
    <property type="entry name" value="LYSM"/>
    <property type="match status" value="1"/>
</dbReference>
<dbReference type="InterPro" id="IPR018392">
    <property type="entry name" value="LysM"/>
</dbReference>
<dbReference type="SMART" id="SM00257">
    <property type="entry name" value="LysM"/>
    <property type="match status" value="1"/>
</dbReference>
<dbReference type="Gene3D" id="3.10.350.10">
    <property type="entry name" value="LysM domain"/>
    <property type="match status" value="1"/>
</dbReference>
<dbReference type="SUPFAM" id="SSF54106">
    <property type="entry name" value="LysM domain"/>
    <property type="match status" value="1"/>
</dbReference>
<dbReference type="AlphaFoldDB" id="A0A4R2KXR6"/>
<dbReference type="CDD" id="cd00118">
    <property type="entry name" value="LysM"/>
    <property type="match status" value="1"/>
</dbReference>
<dbReference type="Proteomes" id="UP000294919">
    <property type="component" value="Unassembled WGS sequence"/>
</dbReference>
<feature type="domain" description="LysM" evidence="1">
    <location>
        <begin position="472"/>
        <end position="516"/>
    </location>
</feature>